<name>A0A448XDB3_9PLAT</name>
<comment type="caution">
    <text evidence="2">The sequence shown here is derived from an EMBL/GenBank/DDBJ whole genome shotgun (WGS) entry which is preliminary data.</text>
</comment>
<feature type="region of interest" description="Disordered" evidence="1">
    <location>
        <begin position="842"/>
        <end position="866"/>
    </location>
</feature>
<feature type="region of interest" description="Disordered" evidence="1">
    <location>
        <begin position="523"/>
        <end position="560"/>
    </location>
</feature>
<feature type="compositionally biased region" description="Low complexity" evidence="1">
    <location>
        <begin position="536"/>
        <end position="554"/>
    </location>
</feature>
<evidence type="ECO:0000313" key="3">
    <source>
        <dbReference type="Proteomes" id="UP000784294"/>
    </source>
</evidence>
<feature type="region of interest" description="Disordered" evidence="1">
    <location>
        <begin position="1133"/>
        <end position="1196"/>
    </location>
</feature>
<feature type="region of interest" description="Disordered" evidence="1">
    <location>
        <begin position="1267"/>
        <end position="1303"/>
    </location>
</feature>
<reference evidence="2" key="1">
    <citation type="submission" date="2018-11" db="EMBL/GenBank/DDBJ databases">
        <authorList>
            <consortium name="Pathogen Informatics"/>
        </authorList>
    </citation>
    <scope>NUCLEOTIDE SEQUENCE</scope>
</reference>
<evidence type="ECO:0000256" key="1">
    <source>
        <dbReference type="SAM" id="MobiDB-lite"/>
    </source>
</evidence>
<feature type="region of interest" description="Disordered" evidence="1">
    <location>
        <begin position="224"/>
        <end position="243"/>
    </location>
</feature>
<feature type="region of interest" description="Disordered" evidence="1">
    <location>
        <begin position="464"/>
        <end position="484"/>
    </location>
</feature>
<feature type="non-terminal residue" evidence="2">
    <location>
        <position position="1350"/>
    </location>
</feature>
<feature type="compositionally biased region" description="Acidic residues" evidence="1">
    <location>
        <begin position="614"/>
        <end position="624"/>
    </location>
</feature>
<feature type="region of interest" description="Disordered" evidence="1">
    <location>
        <begin position="593"/>
        <end position="624"/>
    </location>
</feature>
<gene>
    <name evidence="2" type="ORF">PXEA_LOCUS27589</name>
</gene>
<feature type="compositionally biased region" description="Pro residues" evidence="1">
    <location>
        <begin position="1175"/>
        <end position="1196"/>
    </location>
</feature>
<dbReference type="Proteomes" id="UP000784294">
    <property type="component" value="Unassembled WGS sequence"/>
</dbReference>
<feature type="compositionally biased region" description="Low complexity" evidence="1">
    <location>
        <begin position="962"/>
        <end position="971"/>
    </location>
</feature>
<organism evidence="2 3">
    <name type="scientific">Protopolystoma xenopodis</name>
    <dbReference type="NCBI Taxonomy" id="117903"/>
    <lineage>
        <taxon>Eukaryota</taxon>
        <taxon>Metazoa</taxon>
        <taxon>Spiralia</taxon>
        <taxon>Lophotrochozoa</taxon>
        <taxon>Platyhelminthes</taxon>
        <taxon>Monogenea</taxon>
        <taxon>Polyopisthocotylea</taxon>
        <taxon>Polystomatidea</taxon>
        <taxon>Polystomatidae</taxon>
        <taxon>Protopolystoma</taxon>
    </lineage>
</organism>
<sequence length="1350" mass="145542">MTGLNKPELMLAQLSTSSLIRFTGATMRPTKKRWLSQALLEDGGNEQPGCFSSDTQLNLPSSLCLTPVGQSSLFTCPISSASGLAALTPHINPKKRLISQFSCSVTSSPRSCDHVDSIVSSDQAKAKLEFTTTDISSNTDPTSGLSVNPITSKATEDHLNALRSGNYQPTPVSGRSEPSQVDQIGQFDISIGPSDASARTTVVPTSSLHRSARLVDNIANGPEAAQSTQITRASQSHDDTIDEPGISHNVISMSYLNHHHQLEETEAGLFERIQHITADLQQFQEPRSSPIDKPRERIGKTERDRQQKSAESKKLPPKKATLKRQQEEQRLQEMRKVRVSLHEYRRRRGLASLPSATGITNTCSNMSNRSHLLSSLNVDLFRFEADESKITLDCLPRLNKKNPYGLMTLASSATLSLGAEGHAKIDAIHSPQLPRSTPLDTFNLQPPQSSVGLFLVSDQLETDQSSPHGSLLRGELGRPTSVLRSRTSESLSELELEALPCPIAMISHSSPQSCLPILETAVSSAQDPPPCPQQPPATRAAANSSSSSSSSSSSWASLPGGKSGLVTSDMLIRISTELDVKLTHDRPELLDTGCVSSAAIDPNERGPRTPSEPSDQEEADDDDEEAIIINGVKSARHNRIVKESNTYVPSKTIETSFGTTLVSDSPRPVAIAGIETDLTGLVATAKKRDRDAFYPPNGLSAFEYDERRSTKYRAEESGQSNGPSRPRSPRDSASDIRPPSTCSSALALGSWRGALEPVMDEAIIGGKLQLPSSHGSSPPSPVSEASNSPAARLGCDFGSTFVPGTTITRSSKSSLRSRELSAVKLHSGTNFSDKLMSMPLQLPLASIPPPPPPLPTSSLLLPPPPPPPPLCSSAIVVGPNSEPDVKQSSPLSLTASAPHSARDYFIRRDKEIQAWQERTTLQHQLAKQRWRLPIPHHHHNQQHQHHPHLLVATHSIPPPQLLQPSPQSTRPPHLPLPPLNTSLPPQHQQLQQFQPQPQQQKQTPQQTSVLSTGINMSQPYFCSLRMLDGAAKGGNQPLLSQPHQCDQIRTRLPFEPSVSSGINIPPCLNPGTPLASKLSPNSGPILSSPGFSHRTQHVSSGSCLPSKSTIFSSLPPPSYRDVTLLHSISLPNSSSPPPPLPITHPPSLSLPLPLPPPPPPPPPPSLSIPPSLLQVPPPPPPPPPPQPSLPLPLPLPLNLPPPGLPSLDKVPGPIQLLDTSLPPHPSFLSRIWEHRPPTGRSSPLFSREHKPHERNYLSCHFHDQLQTQRNHSFPQAPNEPSGSQYPGDSGFRQRHASSEARVDRGLSVQTTCLSHQLGVVSSPSIGVYSTPPPQLSSAATNIVSIITGAI</sequence>
<feature type="region of interest" description="Disordered" evidence="1">
    <location>
        <begin position="769"/>
        <end position="790"/>
    </location>
</feature>
<feature type="compositionally biased region" description="Polar residues" evidence="1">
    <location>
        <begin position="1267"/>
        <end position="1286"/>
    </location>
</feature>
<keyword evidence="3" id="KW-1185">Reference proteome</keyword>
<accession>A0A448XDB3</accession>
<feature type="region of interest" description="Disordered" evidence="1">
    <location>
        <begin position="1078"/>
        <end position="1104"/>
    </location>
</feature>
<feature type="compositionally biased region" description="Pro residues" evidence="1">
    <location>
        <begin position="1134"/>
        <end position="1144"/>
    </location>
</feature>
<proteinExistence type="predicted"/>
<evidence type="ECO:0000313" key="2">
    <source>
        <dbReference type="EMBL" id="VEL34149.1"/>
    </source>
</evidence>
<feature type="compositionally biased region" description="Low complexity" evidence="1">
    <location>
        <begin position="979"/>
        <end position="1006"/>
    </location>
</feature>
<feature type="compositionally biased region" description="Basic and acidic residues" evidence="1">
    <location>
        <begin position="704"/>
        <end position="716"/>
    </location>
</feature>
<feature type="compositionally biased region" description="Polar residues" evidence="1">
    <location>
        <begin position="225"/>
        <end position="234"/>
    </location>
</feature>
<protein>
    <submittedName>
        <fullName evidence="2">Uncharacterized protein</fullName>
    </submittedName>
</protein>
<feature type="region of interest" description="Disordered" evidence="1">
    <location>
        <begin position="956"/>
        <end position="1009"/>
    </location>
</feature>
<feature type="compositionally biased region" description="Basic and acidic residues" evidence="1">
    <location>
        <begin position="290"/>
        <end position="314"/>
    </location>
</feature>
<feature type="compositionally biased region" description="Pro residues" evidence="1">
    <location>
        <begin position="846"/>
        <end position="866"/>
    </location>
</feature>
<feature type="region of interest" description="Disordered" evidence="1">
    <location>
        <begin position="692"/>
        <end position="741"/>
    </location>
</feature>
<feature type="compositionally biased region" description="Pro residues" evidence="1">
    <location>
        <begin position="1152"/>
        <end position="1167"/>
    </location>
</feature>
<feature type="region of interest" description="Disordered" evidence="1">
    <location>
        <begin position="280"/>
        <end position="331"/>
    </location>
</feature>
<dbReference type="EMBL" id="CAAALY010247084">
    <property type="protein sequence ID" value="VEL34149.1"/>
    <property type="molecule type" value="Genomic_DNA"/>
</dbReference>